<organism evidence="1 2">
    <name type="scientific">Paracidovorax konjaci</name>
    <dbReference type="NCBI Taxonomy" id="32040"/>
    <lineage>
        <taxon>Bacteria</taxon>
        <taxon>Pseudomonadati</taxon>
        <taxon>Pseudomonadota</taxon>
        <taxon>Betaproteobacteria</taxon>
        <taxon>Burkholderiales</taxon>
        <taxon>Comamonadaceae</taxon>
        <taxon>Paracidovorax</taxon>
    </lineage>
</organism>
<evidence type="ECO:0000313" key="1">
    <source>
        <dbReference type="EMBL" id="SFE09995.1"/>
    </source>
</evidence>
<keyword evidence="2" id="KW-1185">Reference proteome</keyword>
<name>A0A1I1XRQ4_9BURK</name>
<evidence type="ECO:0000313" key="2">
    <source>
        <dbReference type="Proteomes" id="UP000199517"/>
    </source>
</evidence>
<reference evidence="2" key="1">
    <citation type="submission" date="2016-10" db="EMBL/GenBank/DDBJ databases">
        <authorList>
            <person name="Varghese N."/>
            <person name="Submissions S."/>
        </authorList>
    </citation>
    <scope>NUCLEOTIDE SEQUENCE [LARGE SCALE GENOMIC DNA]</scope>
    <source>
        <strain evidence="2">DSM 7481</strain>
    </source>
</reference>
<dbReference type="Proteomes" id="UP000199517">
    <property type="component" value="Unassembled WGS sequence"/>
</dbReference>
<gene>
    <name evidence="1" type="ORF">SAMN04489710_11476</name>
</gene>
<dbReference type="STRING" id="32040.SAMN04489710_11476"/>
<dbReference type="EMBL" id="FOMQ01000014">
    <property type="protein sequence ID" value="SFE09995.1"/>
    <property type="molecule type" value="Genomic_DNA"/>
</dbReference>
<protein>
    <submittedName>
        <fullName evidence="1">Uncharacterized protein</fullName>
    </submittedName>
</protein>
<dbReference type="AlphaFoldDB" id="A0A1I1XRQ4"/>
<sequence>MEDGMIEYQIGGATVRAFPELPGVQEAQSRRISVGAFYDRFGAAKWAILADESPRVRAVVRDASVRAFIDLGNPELPAGLAILQDAGHDIDPVAIISQPVRAEEMP</sequence>
<proteinExistence type="predicted"/>
<accession>A0A1I1XRQ4</accession>